<dbReference type="Pfam" id="PF06725">
    <property type="entry name" value="3D"/>
    <property type="match status" value="1"/>
</dbReference>
<dbReference type="InterPro" id="IPR026044">
    <property type="entry name" value="MltA"/>
</dbReference>
<evidence type="ECO:0000256" key="5">
    <source>
        <dbReference type="ARBA" id="ARBA00030918"/>
    </source>
</evidence>
<dbReference type="STRING" id="1792290.MSP8886_03534"/>
<evidence type="ECO:0000256" key="2">
    <source>
        <dbReference type="ARBA" id="ARBA00012587"/>
    </source>
</evidence>
<accession>A0A1A8TP58</accession>
<sequence length="419" mass="46684">MLSIFPLYFSLYSDAVKTVCKTLGIFSVITLAGCSQLEIDQSNAFDNNGRDKNGLKRDTLYLKESLPPGLPYPDAIFEKGLKQQETYLARLPKKTDYHLDNTTVSVDQLKTVTQEIQHWLTNPKYFPKLEALQLAGQDQRGNVQITGYYVPIIEVRRKPDSLYRYPLYRKPPKTDANGQLPTREQIDFEGALKGQGLEIAYSKSLVDNFFLQVQGSGVVEFKNGKRELLSWGGVNGRAYRSLGKELIERGEIDKAKISAQSIRQWLKAHPDQVRELLSTNESYLFFSEGQPDPIGAANVPLTPLYSVAVDPAVIPLGSILLGELPKLDKKGNLIGHEYHLLLAQDKGGAIKGPGHIDWYQGIGKEAQIHAGQLKHFGKIWLLLPRQKEIIEKAATDTPVTSQVATNSNTSNQATPVVKK</sequence>
<dbReference type="AlphaFoldDB" id="A0A1A8TP58"/>
<keyword evidence="4" id="KW-0961">Cell wall biogenesis/degradation</keyword>
<evidence type="ECO:0000259" key="7">
    <source>
        <dbReference type="SMART" id="SM00925"/>
    </source>
</evidence>
<dbReference type="GO" id="GO:0019867">
    <property type="term" value="C:outer membrane"/>
    <property type="evidence" value="ECO:0007669"/>
    <property type="project" value="InterPro"/>
</dbReference>
<organism evidence="8 9">
    <name type="scientific">Marinomonas spartinae</name>
    <dbReference type="NCBI Taxonomy" id="1792290"/>
    <lineage>
        <taxon>Bacteria</taxon>
        <taxon>Pseudomonadati</taxon>
        <taxon>Pseudomonadota</taxon>
        <taxon>Gammaproteobacteria</taxon>
        <taxon>Oceanospirillales</taxon>
        <taxon>Oceanospirillaceae</taxon>
        <taxon>Marinomonas</taxon>
    </lineage>
</organism>
<dbReference type="Pfam" id="PF03562">
    <property type="entry name" value="MltA"/>
    <property type="match status" value="1"/>
</dbReference>
<evidence type="ECO:0000256" key="6">
    <source>
        <dbReference type="SAM" id="MobiDB-lite"/>
    </source>
</evidence>
<dbReference type="InterPro" id="IPR005300">
    <property type="entry name" value="MltA_B"/>
</dbReference>
<dbReference type="CDD" id="cd14485">
    <property type="entry name" value="mltA_like_LT_A"/>
    <property type="match status" value="1"/>
</dbReference>
<dbReference type="Gene3D" id="2.40.40.10">
    <property type="entry name" value="RlpA-like domain"/>
    <property type="match status" value="1"/>
</dbReference>
<dbReference type="GO" id="GO:0009253">
    <property type="term" value="P:peptidoglycan catabolic process"/>
    <property type="evidence" value="ECO:0007669"/>
    <property type="project" value="TreeGrafter"/>
</dbReference>
<dbReference type="OrthoDB" id="9783686at2"/>
<dbReference type="SUPFAM" id="SSF50685">
    <property type="entry name" value="Barwin-like endoglucanases"/>
    <property type="match status" value="1"/>
</dbReference>
<evidence type="ECO:0000256" key="3">
    <source>
        <dbReference type="ARBA" id="ARBA00023239"/>
    </source>
</evidence>
<dbReference type="Gene3D" id="2.40.240.50">
    <property type="entry name" value="Barwin-like endoglucanases"/>
    <property type="match status" value="1"/>
</dbReference>
<dbReference type="GO" id="GO:0071555">
    <property type="term" value="P:cell wall organization"/>
    <property type="evidence" value="ECO:0007669"/>
    <property type="project" value="UniProtKB-KW"/>
</dbReference>
<proteinExistence type="predicted"/>
<name>A0A1A8TP58_9GAMM</name>
<dbReference type="RefSeq" id="WP_083201013.1">
    <property type="nucleotide sequence ID" value="NZ_FLOB01000011.1"/>
</dbReference>
<evidence type="ECO:0000256" key="1">
    <source>
        <dbReference type="ARBA" id="ARBA00001420"/>
    </source>
</evidence>
<dbReference type="GO" id="GO:0008933">
    <property type="term" value="F:peptidoglycan lytic transglycosylase activity"/>
    <property type="evidence" value="ECO:0007669"/>
    <property type="project" value="TreeGrafter"/>
</dbReference>
<feature type="domain" description="Lytic transglycosylase MltA" evidence="7">
    <location>
        <begin position="152"/>
        <end position="287"/>
    </location>
</feature>
<dbReference type="CDD" id="cd14668">
    <property type="entry name" value="mlta_B"/>
    <property type="match status" value="1"/>
</dbReference>
<evidence type="ECO:0000256" key="4">
    <source>
        <dbReference type="ARBA" id="ARBA00023316"/>
    </source>
</evidence>
<dbReference type="GO" id="GO:0004553">
    <property type="term" value="F:hydrolase activity, hydrolyzing O-glycosyl compounds"/>
    <property type="evidence" value="ECO:0007669"/>
    <property type="project" value="InterPro"/>
</dbReference>
<evidence type="ECO:0000313" key="9">
    <source>
        <dbReference type="Proteomes" id="UP000092544"/>
    </source>
</evidence>
<dbReference type="Proteomes" id="UP000092544">
    <property type="component" value="Unassembled WGS sequence"/>
</dbReference>
<dbReference type="SMART" id="SM00925">
    <property type="entry name" value="MltA"/>
    <property type="match status" value="1"/>
</dbReference>
<keyword evidence="9" id="KW-1185">Reference proteome</keyword>
<dbReference type="NCBIfam" id="NF008366">
    <property type="entry name" value="PRK11162.1"/>
    <property type="match status" value="1"/>
</dbReference>
<gene>
    <name evidence="8" type="primary">mltA</name>
    <name evidence="8" type="ORF">MSP8886_03534</name>
</gene>
<dbReference type="PANTHER" id="PTHR30124:SF0">
    <property type="entry name" value="MEMBRANE-BOUND LYTIC MUREIN TRANSGLYCOSYLASE A"/>
    <property type="match status" value="1"/>
</dbReference>
<comment type="catalytic activity">
    <reaction evidence="1">
        <text>Exolytic cleavage of the (1-&gt;4)-beta-glycosidic linkage between N-acetylmuramic acid (MurNAc) and N-acetylglucosamine (GlcNAc) residues in peptidoglycan, from either the reducing or the non-reducing ends of the peptidoglycan chains, with concomitant formation of a 1,6-anhydrobond in the MurNAc residue.</text>
        <dbReference type="EC" id="4.2.2.n1"/>
    </reaction>
</comment>
<dbReference type="InterPro" id="IPR010611">
    <property type="entry name" value="3D_dom"/>
</dbReference>
<evidence type="ECO:0000313" key="8">
    <source>
        <dbReference type="EMBL" id="SBS35972.1"/>
    </source>
</evidence>
<dbReference type="EC" id="4.2.2.n1" evidence="2"/>
<feature type="region of interest" description="Disordered" evidence="6">
    <location>
        <begin position="396"/>
        <end position="419"/>
    </location>
</feature>
<protein>
    <recommendedName>
        <fullName evidence="2">peptidoglycan lytic exotransglycosylase</fullName>
        <ecNumber evidence="2">4.2.2.n1</ecNumber>
    </recommendedName>
    <alternativeName>
        <fullName evidence="5">Murein hydrolase A</fullName>
    </alternativeName>
</protein>
<dbReference type="PANTHER" id="PTHR30124">
    <property type="entry name" value="MEMBRANE-BOUND LYTIC MUREIN TRANSGLYCOSYLASE A"/>
    <property type="match status" value="1"/>
</dbReference>
<dbReference type="EMBL" id="FLOB01000011">
    <property type="protein sequence ID" value="SBS35972.1"/>
    <property type="molecule type" value="Genomic_DNA"/>
</dbReference>
<dbReference type="InterPro" id="IPR036908">
    <property type="entry name" value="RlpA-like_sf"/>
</dbReference>
<feature type="compositionally biased region" description="Polar residues" evidence="6">
    <location>
        <begin position="397"/>
        <end position="419"/>
    </location>
</feature>
<reference evidence="8 9" key="1">
    <citation type="submission" date="2016-06" db="EMBL/GenBank/DDBJ databases">
        <authorList>
            <person name="Kjaerup R.B."/>
            <person name="Dalgaard T.S."/>
            <person name="Juul-Madsen H.R."/>
        </authorList>
    </citation>
    <scope>NUCLEOTIDE SEQUENCE [LARGE SCALE GENOMIC DNA]</scope>
    <source>
        <strain evidence="8 9">CECT 8886</strain>
    </source>
</reference>
<dbReference type="GO" id="GO:0009254">
    <property type="term" value="P:peptidoglycan turnover"/>
    <property type="evidence" value="ECO:0007669"/>
    <property type="project" value="InterPro"/>
</dbReference>
<keyword evidence="3 8" id="KW-0456">Lyase</keyword>